<name>A0A645DMX0_9ZZZZ</name>
<comment type="caution">
    <text evidence="2">The sequence shown here is derived from an EMBL/GenBank/DDBJ whole genome shotgun (WGS) entry which is preliminary data.</text>
</comment>
<feature type="compositionally biased region" description="Polar residues" evidence="1">
    <location>
        <begin position="227"/>
        <end position="240"/>
    </location>
</feature>
<organism evidence="2">
    <name type="scientific">bioreactor metagenome</name>
    <dbReference type="NCBI Taxonomy" id="1076179"/>
    <lineage>
        <taxon>unclassified sequences</taxon>
        <taxon>metagenomes</taxon>
        <taxon>ecological metagenomes</taxon>
    </lineage>
</organism>
<feature type="region of interest" description="Disordered" evidence="1">
    <location>
        <begin position="176"/>
        <end position="240"/>
    </location>
</feature>
<dbReference type="AlphaFoldDB" id="A0A645DMX0"/>
<reference evidence="2" key="1">
    <citation type="submission" date="2019-08" db="EMBL/GenBank/DDBJ databases">
        <authorList>
            <person name="Kucharzyk K."/>
            <person name="Murdoch R.W."/>
            <person name="Higgins S."/>
            <person name="Loffler F."/>
        </authorList>
    </citation>
    <scope>NUCLEOTIDE SEQUENCE</scope>
</reference>
<proteinExistence type="predicted"/>
<evidence type="ECO:0000313" key="2">
    <source>
        <dbReference type="EMBL" id="MPM90611.1"/>
    </source>
</evidence>
<dbReference type="EMBL" id="VSSQ01037824">
    <property type="protein sequence ID" value="MPM90611.1"/>
    <property type="molecule type" value="Genomic_DNA"/>
</dbReference>
<sequence>MGHAQRLVQGLCGQRGPVGAACLRHGFARSRQAEVGVCVAAVGVEGCVAQALKDVAACIAQVFERVARMVGQAAAVGEQIAQAQAGVVLRLGVGQREAGQQALDGRVPIHAGGHLRSHHSCGEGLGDRGELEHRVRIHGLAAVYPAQAEALGIHRLTTMHHRNSHAGHAGALHPLRHQGVEPRGGLAYRAGGGPTAAVAATAGHHGSSKQRGGSEMGKAKHPHGQLPKSSSSQSMDTAAE</sequence>
<evidence type="ECO:0000256" key="1">
    <source>
        <dbReference type="SAM" id="MobiDB-lite"/>
    </source>
</evidence>
<accession>A0A645DMX0</accession>
<protein>
    <submittedName>
        <fullName evidence="2">Uncharacterized protein</fullName>
    </submittedName>
</protein>
<gene>
    <name evidence="2" type="ORF">SDC9_137732</name>
</gene>
<feature type="compositionally biased region" description="Low complexity" evidence="1">
    <location>
        <begin position="195"/>
        <end position="205"/>
    </location>
</feature>